<evidence type="ECO:0000256" key="1">
    <source>
        <dbReference type="SAM" id="Phobius"/>
    </source>
</evidence>
<keyword evidence="1" id="KW-0812">Transmembrane</keyword>
<keyword evidence="1" id="KW-1133">Transmembrane helix</keyword>
<evidence type="ECO:0000313" key="2">
    <source>
        <dbReference type="EMBL" id="GAL17143.1"/>
    </source>
</evidence>
<protein>
    <recommendedName>
        <fullName evidence="4">DUF2798 domain-containing protein</fullName>
    </recommendedName>
</protein>
<dbReference type="OrthoDB" id="7871259at2"/>
<proteinExistence type="predicted"/>
<evidence type="ECO:0000313" key="3">
    <source>
        <dbReference type="Proteomes" id="UP000029228"/>
    </source>
</evidence>
<keyword evidence="1" id="KW-0472">Membrane</keyword>
<dbReference type="EMBL" id="BBMR01000001">
    <property type="protein sequence ID" value="GAL17143.1"/>
    <property type="molecule type" value="Genomic_DNA"/>
</dbReference>
<comment type="caution">
    <text evidence="2">The sequence shown here is derived from an EMBL/GenBank/DDBJ whole genome shotgun (WGS) entry which is preliminary data.</text>
</comment>
<dbReference type="STRING" id="990268.JCM19235_5692"/>
<accession>A0A090RRF0</accession>
<feature type="transmembrane region" description="Helical" evidence="1">
    <location>
        <begin position="24"/>
        <end position="49"/>
    </location>
</feature>
<dbReference type="InterPro" id="IPR021529">
    <property type="entry name" value="DUF2798"/>
</dbReference>
<dbReference type="Pfam" id="PF11391">
    <property type="entry name" value="DUF2798"/>
    <property type="match status" value="1"/>
</dbReference>
<evidence type="ECO:0008006" key="4">
    <source>
        <dbReference type="Google" id="ProtNLM"/>
    </source>
</evidence>
<name>A0A090RRF0_9VIBR</name>
<feature type="transmembrane region" description="Helical" evidence="1">
    <location>
        <begin position="61"/>
        <end position="80"/>
    </location>
</feature>
<feature type="transmembrane region" description="Helical" evidence="1">
    <location>
        <begin position="101"/>
        <end position="124"/>
    </location>
</feature>
<feature type="transmembrane region" description="Helical" evidence="1">
    <location>
        <begin position="136"/>
        <end position="158"/>
    </location>
</feature>
<dbReference type="AlphaFoldDB" id="A0A090RRF0"/>
<sequence>MTTQVTLSPLESNASLETNKKTPVLLKVLVMVSMMSLVGGSLTAVMTYMNVGFGEAFVHQWLSSFALAALVMMPVGMGVMTLMTKLIGKLMPGKSEHVRNLVVGLIMAVVMESLLAFVTAANTIGFSDASDFTTGWFNGFIAALPVGLTIMIVMSLTIKPKIEKFLKS</sequence>
<dbReference type="Proteomes" id="UP000029228">
    <property type="component" value="Unassembled WGS sequence"/>
</dbReference>
<gene>
    <name evidence="2" type="ORF">JCM19235_5692</name>
</gene>
<keyword evidence="3" id="KW-1185">Reference proteome</keyword>
<organism evidence="2 3">
    <name type="scientific">Vibrio maritimus</name>
    <dbReference type="NCBI Taxonomy" id="990268"/>
    <lineage>
        <taxon>Bacteria</taxon>
        <taxon>Pseudomonadati</taxon>
        <taxon>Pseudomonadota</taxon>
        <taxon>Gammaproteobacteria</taxon>
        <taxon>Vibrionales</taxon>
        <taxon>Vibrionaceae</taxon>
        <taxon>Vibrio</taxon>
    </lineage>
</organism>
<reference evidence="2 3" key="1">
    <citation type="submission" date="2014-09" db="EMBL/GenBank/DDBJ databases">
        <title>Vibrio maritimus JCM 19235. (C45) whole genome shotgun sequence.</title>
        <authorList>
            <person name="Sawabe T."/>
            <person name="Meirelles P."/>
            <person name="Nakanishi M."/>
            <person name="Sayaka M."/>
            <person name="Hattori M."/>
            <person name="Ohkuma M."/>
        </authorList>
    </citation>
    <scope>NUCLEOTIDE SEQUENCE [LARGE SCALE GENOMIC DNA]</scope>
    <source>
        <strain evidence="3">JCM19235</strain>
    </source>
</reference>